<dbReference type="InterPro" id="IPR016174">
    <property type="entry name" value="Di-haem_cyt_TM"/>
</dbReference>
<keyword evidence="10" id="KW-0408">Iron</keyword>
<accession>A0A554WZK3</accession>
<evidence type="ECO:0000256" key="2">
    <source>
        <dbReference type="ARBA" id="ARBA00008622"/>
    </source>
</evidence>
<dbReference type="SUPFAM" id="SSF81342">
    <property type="entry name" value="Transmembrane di-heme cytochromes"/>
    <property type="match status" value="1"/>
</dbReference>
<keyword evidence="11 12" id="KW-0472">Membrane</keyword>
<evidence type="ECO:0000256" key="6">
    <source>
        <dbReference type="ARBA" id="ARBA00022692"/>
    </source>
</evidence>
<evidence type="ECO:0000256" key="4">
    <source>
        <dbReference type="ARBA" id="ARBA00022475"/>
    </source>
</evidence>
<dbReference type="GO" id="GO:0020037">
    <property type="term" value="F:heme binding"/>
    <property type="evidence" value="ECO:0007669"/>
    <property type="project" value="TreeGrafter"/>
</dbReference>
<dbReference type="Pfam" id="PF01292">
    <property type="entry name" value="Ni_hydr_CYTB"/>
    <property type="match status" value="1"/>
</dbReference>
<keyword evidence="7" id="KW-0479">Metal-binding</keyword>
<evidence type="ECO:0000256" key="3">
    <source>
        <dbReference type="ARBA" id="ARBA00022448"/>
    </source>
</evidence>
<evidence type="ECO:0000256" key="5">
    <source>
        <dbReference type="ARBA" id="ARBA00022617"/>
    </source>
</evidence>
<feature type="domain" description="Cytochrome b561 bacterial/Ni-hydrogenase" evidence="13">
    <location>
        <begin position="22"/>
        <end position="195"/>
    </location>
</feature>
<dbReference type="GO" id="GO:0009055">
    <property type="term" value="F:electron transfer activity"/>
    <property type="evidence" value="ECO:0007669"/>
    <property type="project" value="InterPro"/>
</dbReference>
<keyword evidence="9 12" id="KW-1133">Transmembrane helix</keyword>
<feature type="transmembrane region" description="Helical" evidence="12">
    <location>
        <begin position="29"/>
        <end position="48"/>
    </location>
</feature>
<dbReference type="InterPro" id="IPR051542">
    <property type="entry name" value="Hydrogenase_cytochrome"/>
</dbReference>
<evidence type="ECO:0000256" key="7">
    <source>
        <dbReference type="ARBA" id="ARBA00022723"/>
    </source>
</evidence>
<gene>
    <name evidence="14" type="ORF">Tther_01709</name>
</gene>
<evidence type="ECO:0000256" key="8">
    <source>
        <dbReference type="ARBA" id="ARBA00022982"/>
    </source>
</evidence>
<dbReference type="InterPro" id="IPR011577">
    <property type="entry name" value="Cyt_b561_bac/Ni-Hgenase"/>
</dbReference>
<evidence type="ECO:0000313" key="14">
    <source>
        <dbReference type="EMBL" id="TSE29001.1"/>
    </source>
</evidence>
<evidence type="ECO:0000313" key="15">
    <source>
        <dbReference type="Proteomes" id="UP000318542"/>
    </source>
</evidence>
<sequence length="236" mass="25043">MTTPPAAPDPVHASAVRAPVRVWDLPTRLFHWLLVLAVVGLVVTGNLGGNWMTWHQRLGYGVLALLLFRLLWGVVGGRWSRFAAFVRGPRAVWRYLRGQGTPADEVGHTPLGALSVLAMLVMLAVQVGTGLISDDEIAFVGPLAHLVASETAYAATAYHKGWGKALVLTLIGLHIAAIALYRWRGKALVPAMVHGDKLLPPGTPASADGWPQRLLALGVAALSAAATVAIVGWDAL</sequence>
<evidence type="ECO:0000256" key="10">
    <source>
        <dbReference type="ARBA" id="ARBA00023004"/>
    </source>
</evidence>
<dbReference type="GO" id="GO:0005506">
    <property type="term" value="F:iron ion binding"/>
    <property type="evidence" value="ECO:0007669"/>
    <property type="project" value="InterPro"/>
</dbReference>
<dbReference type="OrthoDB" id="196472at2"/>
<protein>
    <submittedName>
        <fullName evidence="14">CytB-hydogenase: Ni/Fe-hydrogenase, b-type cytochrome subunit</fullName>
    </submittedName>
</protein>
<keyword evidence="6 12" id="KW-0812">Transmembrane</keyword>
<feature type="transmembrane region" description="Helical" evidence="12">
    <location>
        <begin position="214"/>
        <end position="233"/>
    </location>
</feature>
<keyword evidence="4" id="KW-1003">Cell membrane</keyword>
<dbReference type="GO" id="GO:0005886">
    <property type="term" value="C:plasma membrane"/>
    <property type="evidence" value="ECO:0007669"/>
    <property type="project" value="UniProtKB-SubCell"/>
</dbReference>
<keyword evidence="8" id="KW-0249">Electron transport</keyword>
<evidence type="ECO:0000256" key="9">
    <source>
        <dbReference type="ARBA" id="ARBA00022989"/>
    </source>
</evidence>
<keyword evidence="3" id="KW-0813">Transport</keyword>
<proteinExistence type="inferred from homology"/>
<comment type="subcellular location">
    <subcellularLocation>
        <location evidence="1">Cell membrane</location>
        <topology evidence="1">Multi-pass membrane protein</topology>
    </subcellularLocation>
</comment>
<comment type="similarity">
    <text evidence="2">Belongs to the HupC/HyaC/HydC family.</text>
</comment>
<dbReference type="PROSITE" id="PS00882">
    <property type="entry name" value="NI_HGENASE_CYTB_1"/>
    <property type="match status" value="1"/>
</dbReference>
<dbReference type="InterPro" id="IPR000516">
    <property type="entry name" value="Ni-dep_Hydgase_cyt-B"/>
</dbReference>
<dbReference type="GO" id="GO:0022904">
    <property type="term" value="P:respiratory electron transport chain"/>
    <property type="evidence" value="ECO:0007669"/>
    <property type="project" value="InterPro"/>
</dbReference>
<dbReference type="RefSeq" id="WP_143902912.1">
    <property type="nucleotide sequence ID" value="NZ_VJOL01000032.1"/>
</dbReference>
<organism evidence="14 15">
    <name type="scientific">Tepidimonas thermarum</name>
    <dbReference type="NCBI Taxonomy" id="335431"/>
    <lineage>
        <taxon>Bacteria</taxon>
        <taxon>Pseudomonadati</taxon>
        <taxon>Pseudomonadota</taxon>
        <taxon>Betaproteobacteria</taxon>
        <taxon>Burkholderiales</taxon>
        <taxon>Tepidimonas</taxon>
    </lineage>
</organism>
<dbReference type="PANTHER" id="PTHR30485:SF2">
    <property type="entry name" value="BLL0597 PROTEIN"/>
    <property type="match status" value="1"/>
</dbReference>
<feature type="transmembrane region" description="Helical" evidence="12">
    <location>
        <begin position="60"/>
        <end position="79"/>
    </location>
</feature>
<keyword evidence="5" id="KW-0349">Heme</keyword>
<dbReference type="EMBL" id="VJOL01000032">
    <property type="protein sequence ID" value="TSE29001.1"/>
    <property type="molecule type" value="Genomic_DNA"/>
</dbReference>
<reference evidence="14 15" key="1">
    <citation type="submission" date="2019-07" db="EMBL/GenBank/DDBJ databases">
        <title>Tepidimonas thermarum AA-1 draft genome.</title>
        <authorList>
            <person name="Da Costa M.S."/>
            <person name="Froufe H.J.C."/>
            <person name="Egas C."/>
            <person name="Albuquerque L."/>
        </authorList>
    </citation>
    <scope>NUCLEOTIDE SEQUENCE [LARGE SCALE GENOMIC DNA]</scope>
    <source>
        <strain evidence="14 15">AA-1</strain>
    </source>
</reference>
<feature type="transmembrane region" description="Helical" evidence="12">
    <location>
        <begin position="165"/>
        <end position="183"/>
    </location>
</feature>
<feature type="transmembrane region" description="Helical" evidence="12">
    <location>
        <begin position="111"/>
        <end position="132"/>
    </location>
</feature>
<dbReference type="Proteomes" id="UP000318542">
    <property type="component" value="Unassembled WGS sequence"/>
</dbReference>
<evidence type="ECO:0000259" key="13">
    <source>
        <dbReference type="Pfam" id="PF01292"/>
    </source>
</evidence>
<evidence type="ECO:0000256" key="12">
    <source>
        <dbReference type="SAM" id="Phobius"/>
    </source>
</evidence>
<name>A0A554WZK3_9BURK</name>
<evidence type="ECO:0000256" key="11">
    <source>
        <dbReference type="ARBA" id="ARBA00023136"/>
    </source>
</evidence>
<dbReference type="Gene3D" id="1.20.950.20">
    <property type="entry name" value="Transmembrane di-heme cytochromes, Chain C"/>
    <property type="match status" value="1"/>
</dbReference>
<evidence type="ECO:0000256" key="1">
    <source>
        <dbReference type="ARBA" id="ARBA00004651"/>
    </source>
</evidence>
<comment type="caution">
    <text evidence="14">The sequence shown here is derived from an EMBL/GenBank/DDBJ whole genome shotgun (WGS) entry which is preliminary data.</text>
</comment>
<keyword evidence="15" id="KW-1185">Reference proteome</keyword>
<dbReference type="PANTHER" id="PTHR30485">
    <property type="entry name" value="NI/FE-HYDROGENASE 1 B-TYPE CYTOCHROME SUBUNIT"/>
    <property type="match status" value="1"/>
</dbReference>
<dbReference type="AlphaFoldDB" id="A0A554WZK3"/>